<dbReference type="OrthoDB" id="10253736at2759"/>
<reference evidence="6 8" key="1">
    <citation type="submission" date="2015-10" db="EMBL/GenBank/DDBJ databases">
        <title>The cercosporin biosynthetic gene cluster was horizontally transferred to several fungal lineages and shown to be expanded in Cercospora beticola based on microsynteny with recipient genomes.</title>
        <authorList>
            <person name="De Jonge R."/>
            <person name="Ebert M.K."/>
            <person name="Suttle J.C."/>
            <person name="Jurick Ii W.M."/>
            <person name="Secor G.A."/>
            <person name="Thomma B.P."/>
            <person name="Van De Peer Y."/>
            <person name="Bolton M.D."/>
        </authorList>
    </citation>
    <scope>NUCLEOTIDE SEQUENCE [LARGE SCALE GENOMIC DNA]</scope>
    <source>
        <strain evidence="6 8">09-40</strain>
    </source>
</reference>
<dbReference type="GO" id="GO:0016020">
    <property type="term" value="C:membrane"/>
    <property type="evidence" value="ECO:0007669"/>
    <property type="project" value="TreeGrafter"/>
</dbReference>
<gene>
    <name evidence="6" type="ORF">CB0940_10193</name>
    <name evidence="7" type="ORF">RHO25_011560</name>
</gene>
<comment type="function">
    <text evidence="4">Putative oxidoreductase.</text>
</comment>
<dbReference type="InterPro" id="IPR002347">
    <property type="entry name" value="SDR_fam"/>
</dbReference>
<dbReference type="PANTHER" id="PTHR44196:SF1">
    <property type="entry name" value="DEHYDROGENASE_REDUCTASE SDR FAMILY MEMBER 7B"/>
    <property type="match status" value="1"/>
</dbReference>
<dbReference type="Pfam" id="PF00106">
    <property type="entry name" value="adh_short"/>
    <property type="match status" value="1"/>
</dbReference>
<name>A0A2G5HUN0_CERBT</name>
<evidence type="ECO:0000256" key="4">
    <source>
        <dbReference type="ARBA" id="ARBA00037096"/>
    </source>
</evidence>
<evidence type="ECO:0000313" key="9">
    <source>
        <dbReference type="Proteomes" id="UP001302367"/>
    </source>
</evidence>
<sequence>MSDNTKSEEPSAAPPRRIGYAIAQELVTRGVRRLILVAQTEDKLQEAAKTIQATTQNLEIKIITINLGEQGAPAKIYKQIKEEFNWKVDLLVNNAGFGRKFVFAEDPETDTSLKTVDLMVRAIVDMMLQFLPDMVSRKSGGILNIGSTGGFQPVPYTAAYAASKAFVHTFSQAIRQENIDKGVRVACVIPGVTETNLDGQGHGEKRGIIEKVGVDQPQDVAKVAVDTLEDNAAARIVGWNNKAFHSVFNLEDNAAARIVGWNNKAFHSVFNLLPDSVIASLVARSRGAPGEE</sequence>
<keyword evidence="9" id="KW-1185">Reference proteome</keyword>
<keyword evidence="3" id="KW-0560">Oxidoreductase</keyword>
<dbReference type="GO" id="GO:0016491">
    <property type="term" value="F:oxidoreductase activity"/>
    <property type="evidence" value="ECO:0007669"/>
    <property type="project" value="UniProtKB-KW"/>
</dbReference>
<organism evidence="6 8">
    <name type="scientific">Cercospora beticola</name>
    <name type="common">Sugarbeet leaf spot fungus</name>
    <dbReference type="NCBI Taxonomy" id="122368"/>
    <lineage>
        <taxon>Eukaryota</taxon>
        <taxon>Fungi</taxon>
        <taxon>Dikarya</taxon>
        <taxon>Ascomycota</taxon>
        <taxon>Pezizomycotina</taxon>
        <taxon>Dothideomycetes</taxon>
        <taxon>Dothideomycetidae</taxon>
        <taxon>Mycosphaerellales</taxon>
        <taxon>Mycosphaerellaceae</taxon>
        <taxon>Cercospora</taxon>
    </lineage>
</organism>
<evidence type="ECO:0000313" key="7">
    <source>
        <dbReference type="EMBL" id="WPB06900.1"/>
    </source>
</evidence>
<dbReference type="PANTHER" id="PTHR44196">
    <property type="entry name" value="DEHYDROGENASE/REDUCTASE SDR FAMILY MEMBER 7B"/>
    <property type="match status" value="1"/>
</dbReference>
<protein>
    <submittedName>
        <fullName evidence="6">Very-long-chain 3-oxoacyl-CoA reductase-A</fullName>
    </submittedName>
</protein>
<dbReference type="AlphaFoldDB" id="A0A2G5HUN0"/>
<evidence type="ECO:0000256" key="3">
    <source>
        <dbReference type="ARBA" id="ARBA00023002"/>
    </source>
</evidence>
<dbReference type="SUPFAM" id="SSF51735">
    <property type="entry name" value="NAD(P)-binding Rossmann-fold domains"/>
    <property type="match status" value="1"/>
</dbReference>
<evidence type="ECO:0000256" key="2">
    <source>
        <dbReference type="ARBA" id="ARBA00022857"/>
    </source>
</evidence>
<dbReference type="InterPro" id="IPR020904">
    <property type="entry name" value="Sc_DH/Rdtase_CS"/>
</dbReference>
<comment type="similarity">
    <text evidence="1 5">Belongs to the short-chain dehydrogenases/reductases (SDR) family.</text>
</comment>
<dbReference type="Gene3D" id="3.40.50.720">
    <property type="entry name" value="NAD(P)-binding Rossmann-like Domain"/>
    <property type="match status" value="1"/>
</dbReference>
<dbReference type="PRINTS" id="PR00081">
    <property type="entry name" value="GDHRDH"/>
</dbReference>
<dbReference type="InterPro" id="IPR036291">
    <property type="entry name" value="NAD(P)-bd_dom_sf"/>
</dbReference>
<proteinExistence type="inferred from homology"/>
<accession>A0A2G5HUN0</accession>
<keyword evidence="2" id="KW-0521">NADP</keyword>
<dbReference type="EMBL" id="CP134191">
    <property type="protein sequence ID" value="WPB06900.1"/>
    <property type="molecule type" value="Genomic_DNA"/>
</dbReference>
<dbReference type="PIRSF" id="PIRSF000126">
    <property type="entry name" value="11-beta-HSD1"/>
    <property type="match status" value="1"/>
</dbReference>
<dbReference type="PRINTS" id="PR00080">
    <property type="entry name" value="SDRFAMILY"/>
</dbReference>
<dbReference type="EMBL" id="LKMD01000103">
    <property type="protein sequence ID" value="PIA96246.1"/>
    <property type="molecule type" value="Genomic_DNA"/>
</dbReference>
<evidence type="ECO:0000313" key="6">
    <source>
        <dbReference type="EMBL" id="PIA96246.1"/>
    </source>
</evidence>
<dbReference type="Proteomes" id="UP000230605">
    <property type="component" value="Chromosome 8"/>
</dbReference>
<dbReference type="Proteomes" id="UP001302367">
    <property type="component" value="Chromosome 8"/>
</dbReference>
<dbReference type="PROSITE" id="PS00061">
    <property type="entry name" value="ADH_SHORT"/>
    <property type="match status" value="1"/>
</dbReference>
<evidence type="ECO:0000256" key="1">
    <source>
        <dbReference type="ARBA" id="ARBA00006484"/>
    </source>
</evidence>
<reference evidence="7 9" key="2">
    <citation type="submission" date="2023-09" db="EMBL/GenBank/DDBJ databases">
        <title>Complete-Gapless Cercospora beticola genome.</title>
        <authorList>
            <person name="Wyatt N.A."/>
            <person name="Spanner R.E."/>
            <person name="Bolton M.D."/>
        </authorList>
    </citation>
    <scope>NUCLEOTIDE SEQUENCE [LARGE SCALE GENOMIC DNA]</scope>
    <source>
        <strain evidence="7">Cb09-40</strain>
    </source>
</reference>
<evidence type="ECO:0000313" key="8">
    <source>
        <dbReference type="Proteomes" id="UP000230605"/>
    </source>
</evidence>
<evidence type="ECO:0000256" key="5">
    <source>
        <dbReference type="RuleBase" id="RU000363"/>
    </source>
</evidence>